<dbReference type="EMBL" id="REGN01001135">
    <property type="protein sequence ID" value="RNA36722.1"/>
    <property type="molecule type" value="Genomic_DNA"/>
</dbReference>
<gene>
    <name evidence="1" type="ORF">BpHYR1_050664</name>
</gene>
<evidence type="ECO:0000313" key="1">
    <source>
        <dbReference type="EMBL" id="RNA36722.1"/>
    </source>
</evidence>
<evidence type="ECO:0000313" key="2">
    <source>
        <dbReference type="Proteomes" id="UP000276133"/>
    </source>
</evidence>
<dbReference type="OrthoDB" id="10566369at2759"/>
<protein>
    <submittedName>
        <fullName evidence="1">Uncharacterized protein</fullName>
    </submittedName>
</protein>
<organism evidence="1 2">
    <name type="scientific">Brachionus plicatilis</name>
    <name type="common">Marine rotifer</name>
    <name type="synonym">Brachionus muelleri</name>
    <dbReference type="NCBI Taxonomy" id="10195"/>
    <lineage>
        <taxon>Eukaryota</taxon>
        <taxon>Metazoa</taxon>
        <taxon>Spiralia</taxon>
        <taxon>Gnathifera</taxon>
        <taxon>Rotifera</taxon>
        <taxon>Eurotatoria</taxon>
        <taxon>Monogononta</taxon>
        <taxon>Pseudotrocha</taxon>
        <taxon>Ploima</taxon>
        <taxon>Brachionidae</taxon>
        <taxon>Brachionus</taxon>
    </lineage>
</organism>
<dbReference type="AlphaFoldDB" id="A0A3M7SLX5"/>
<name>A0A3M7SLX5_BRAPC</name>
<proteinExistence type="predicted"/>
<reference evidence="1 2" key="1">
    <citation type="journal article" date="2018" name="Sci. Rep.">
        <title>Genomic signatures of local adaptation to the degree of environmental predictability in rotifers.</title>
        <authorList>
            <person name="Franch-Gras L."/>
            <person name="Hahn C."/>
            <person name="Garcia-Roger E.M."/>
            <person name="Carmona M.J."/>
            <person name="Serra M."/>
            <person name="Gomez A."/>
        </authorList>
    </citation>
    <scope>NUCLEOTIDE SEQUENCE [LARGE SCALE GENOMIC DNA]</scope>
    <source>
        <strain evidence="1">HYR1</strain>
    </source>
</reference>
<sequence>MVDLGEKQDSIKAVEEIDTLKQFISKSNQSMSSLVNMFDYLNDDSVIIKNVKPLESKTKKISKSQMEQFSILNDQDDELEIIDLEKVECKMNGFWHNKDVSSFVKFDNFVTSLSDECVSSDKEIDLFVNQQSYSPSTCSNQDNLIELEKISSEEIDLKLISNNFQHPGLIIGHIENFNEKKELFTTLNLVKCEPQTDTAQMTSDYVEEFFLDPTHDYSRYSASSRY</sequence>
<comment type="caution">
    <text evidence="1">The sequence shown here is derived from an EMBL/GenBank/DDBJ whole genome shotgun (WGS) entry which is preliminary data.</text>
</comment>
<accession>A0A3M7SLX5</accession>
<keyword evidence="2" id="KW-1185">Reference proteome</keyword>
<dbReference type="Proteomes" id="UP000276133">
    <property type="component" value="Unassembled WGS sequence"/>
</dbReference>